<dbReference type="Proteomes" id="UP000567067">
    <property type="component" value="Unassembled WGS sequence"/>
</dbReference>
<organism evidence="1 2">
    <name type="scientific">Fontibacillus solani</name>
    <dbReference type="NCBI Taxonomy" id="1572857"/>
    <lineage>
        <taxon>Bacteria</taxon>
        <taxon>Bacillati</taxon>
        <taxon>Bacillota</taxon>
        <taxon>Bacilli</taxon>
        <taxon>Bacillales</taxon>
        <taxon>Paenibacillaceae</taxon>
        <taxon>Fontibacillus</taxon>
    </lineage>
</organism>
<dbReference type="EMBL" id="JACJIP010000004">
    <property type="protein sequence ID" value="MBA9084594.1"/>
    <property type="molecule type" value="Genomic_DNA"/>
</dbReference>
<accession>A0A7W3SR74</accession>
<sequence>MDNITIWDVLRSLTSRRKLYVKWRFDLWRAKDEVPADEQELIERMHVKSLLPYQEWERTDEFRHISSLVLQSNQGRDLEELYNKVKERALNEPNAKDIEIMLKLQKEIGEHYKDAQRYFKGEE</sequence>
<comment type="caution">
    <text evidence="1">The sequence shown here is derived from an EMBL/GenBank/DDBJ whole genome shotgun (WGS) entry which is preliminary data.</text>
</comment>
<keyword evidence="2" id="KW-1185">Reference proteome</keyword>
<evidence type="ECO:0000313" key="1">
    <source>
        <dbReference type="EMBL" id="MBA9084594.1"/>
    </source>
</evidence>
<evidence type="ECO:0000313" key="2">
    <source>
        <dbReference type="Proteomes" id="UP000567067"/>
    </source>
</evidence>
<name>A0A7W3SR74_9BACL</name>
<dbReference type="RefSeq" id="WP_182534602.1">
    <property type="nucleotide sequence ID" value="NZ_JACJIP010000004.1"/>
</dbReference>
<reference evidence="1 2" key="1">
    <citation type="submission" date="2020-08" db="EMBL/GenBank/DDBJ databases">
        <title>Genomic Encyclopedia of Type Strains, Phase III (KMG-III): the genomes of soil and plant-associated and newly described type strains.</title>
        <authorList>
            <person name="Whitman W."/>
        </authorList>
    </citation>
    <scope>NUCLEOTIDE SEQUENCE [LARGE SCALE GENOMIC DNA]</scope>
    <source>
        <strain evidence="1 2">CECT 8693</strain>
    </source>
</reference>
<protein>
    <submittedName>
        <fullName evidence="1">Uncharacterized protein</fullName>
    </submittedName>
</protein>
<proteinExistence type="predicted"/>
<gene>
    <name evidence="1" type="ORF">FHR92_001051</name>
</gene>
<dbReference type="AlphaFoldDB" id="A0A7W3SR74"/>